<evidence type="ECO:0000313" key="1">
    <source>
        <dbReference type="EMBL" id="HFK97553.1"/>
    </source>
</evidence>
<sequence length="98" mass="10666">MEAHDIMARIDALETRCPKLGHEVPFGYCRREAGALPCPRALACWSHRFSVELVLRTILGPVAFEAAFGAEPKSRVQNLMEAIEAAKARCASAPQDGS</sequence>
<dbReference type="AlphaFoldDB" id="A0A832EJY9"/>
<proteinExistence type="predicted"/>
<accession>A0A832EJY9</accession>
<dbReference type="EMBL" id="DSTK01000027">
    <property type="protein sequence ID" value="HFK97553.1"/>
    <property type="molecule type" value="Genomic_DNA"/>
</dbReference>
<comment type="caution">
    <text evidence="1">The sequence shown here is derived from an EMBL/GenBank/DDBJ whole genome shotgun (WGS) entry which is preliminary data.</text>
</comment>
<organism evidence="1">
    <name type="scientific">Desulfacinum infernum</name>
    <dbReference type="NCBI Taxonomy" id="35837"/>
    <lineage>
        <taxon>Bacteria</taxon>
        <taxon>Pseudomonadati</taxon>
        <taxon>Thermodesulfobacteriota</taxon>
        <taxon>Syntrophobacteria</taxon>
        <taxon>Syntrophobacterales</taxon>
        <taxon>Syntrophobacteraceae</taxon>
        <taxon>Desulfacinum</taxon>
    </lineage>
</organism>
<reference evidence="1" key="1">
    <citation type="journal article" date="2020" name="mSystems">
        <title>Genome- and Community-Level Interaction Insights into Carbon Utilization and Element Cycling Functions of Hydrothermarchaeota in Hydrothermal Sediment.</title>
        <authorList>
            <person name="Zhou Z."/>
            <person name="Liu Y."/>
            <person name="Xu W."/>
            <person name="Pan J."/>
            <person name="Luo Z.H."/>
            <person name="Li M."/>
        </authorList>
    </citation>
    <scope>NUCLEOTIDE SEQUENCE [LARGE SCALE GENOMIC DNA]</scope>
    <source>
        <strain evidence="1">SpSt-456</strain>
    </source>
</reference>
<protein>
    <submittedName>
        <fullName evidence="1">Uncharacterized protein</fullName>
    </submittedName>
</protein>
<name>A0A832EJY9_9BACT</name>
<gene>
    <name evidence="1" type="ORF">ENS06_09570</name>
</gene>